<dbReference type="RefSeq" id="WP_051327690.1">
    <property type="nucleotide sequence ID" value="NZ_BPLX01000001.1"/>
</dbReference>
<dbReference type="Pfam" id="PF04193">
    <property type="entry name" value="PQ-loop"/>
    <property type="match status" value="2"/>
</dbReference>
<feature type="transmembrane region" description="Helical" evidence="5">
    <location>
        <begin position="6"/>
        <end position="22"/>
    </location>
</feature>
<evidence type="ECO:0000256" key="3">
    <source>
        <dbReference type="ARBA" id="ARBA00022989"/>
    </source>
</evidence>
<comment type="subcellular location">
    <subcellularLocation>
        <location evidence="1">Membrane</location>
        <topology evidence="1">Multi-pass membrane protein</topology>
    </subcellularLocation>
</comment>
<feature type="transmembrane region" description="Helical" evidence="5">
    <location>
        <begin position="211"/>
        <end position="233"/>
    </location>
</feature>
<name>A0A448ZY96_METSV</name>
<keyword evidence="3 5" id="KW-1133">Transmembrane helix</keyword>
<keyword evidence="2 5" id="KW-0812">Transmembrane</keyword>
<dbReference type="GO" id="GO:0016020">
    <property type="term" value="C:membrane"/>
    <property type="evidence" value="ECO:0007669"/>
    <property type="project" value="UniProtKB-SubCell"/>
</dbReference>
<dbReference type="InterPro" id="IPR006603">
    <property type="entry name" value="PQ-loop_rpt"/>
</dbReference>
<dbReference type="AlphaFoldDB" id="A0A448ZY96"/>
<evidence type="ECO:0000256" key="4">
    <source>
        <dbReference type="ARBA" id="ARBA00023136"/>
    </source>
</evidence>
<organism evidence="6">
    <name type="scientific">Metamycoplasma salivarium</name>
    <name type="common">Mycoplasma salivarium</name>
    <dbReference type="NCBI Taxonomy" id="2124"/>
    <lineage>
        <taxon>Bacteria</taxon>
        <taxon>Bacillati</taxon>
        <taxon>Mycoplasmatota</taxon>
        <taxon>Mycoplasmoidales</taxon>
        <taxon>Metamycoplasmataceae</taxon>
        <taxon>Metamycoplasma</taxon>
    </lineage>
</organism>
<dbReference type="Gene3D" id="1.20.1280.290">
    <property type="match status" value="2"/>
</dbReference>
<evidence type="ECO:0000313" key="6">
    <source>
        <dbReference type="EMBL" id="VEU56232.1"/>
    </source>
</evidence>
<feature type="transmembrane region" description="Helical" evidence="5">
    <location>
        <begin position="94"/>
        <end position="120"/>
    </location>
</feature>
<evidence type="ECO:0000256" key="5">
    <source>
        <dbReference type="SAM" id="Phobius"/>
    </source>
</evidence>
<dbReference type="EMBL" id="LR214939">
    <property type="protein sequence ID" value="VEU56232.1"/>
    <property type="molecule type" value="Genomic_DNA"/>
</dbReference>
<feature type="transmembrane region" description="Helical" evidence="5">
    <location>
        <begin position="172"/>
        <end position="191"/>
    </location>
</feature>
<geneLocation type="plasmid" evidence="6">
    <name>2</name>
</geneLocation>
<accession>A0A448ZY96</accession>
<keyword evidence="4 5" id="KW-0472">Membrane</keyword>
<keyword evidence="6" id="KW-0614">Plasmid</keyword>
<feature type="transmembrane region" description="Helical" evidence="5">
    <location>
        <begin position="140"/>
        <end position="160"/>
    </location>
</feature>
<feature type="transmembrane region" description="Helical" evidence="5">
    <location>
        <begin position="34"/>
        <end position="53"/>
    </location>
</feature>
<evidence type="ECO:0008006" key="7">
    <source>
        <dbReference type="Google" id="ProtNLM"/>
    </source>
</evidence>
<evidence type="ECO:0000256" key="2">
    <source>
        <dbReference type="ARBA" id="ARBA00022692"/>
    </source>
</evidence>
<gene>
    <name evidence="6" type="ORF">NCTC10113_01133</name>
</gene>
<protein>
    <recommendedName>
        <fullName evidence="7">PQ loop repeat</fullName>
    </recommendedName>
</protein>
<sequence>MQIFGVLGAIATIGLGIPQLIEQIKTKKTGKVNYVSFWIFYAGILLWVIYGLFAGADYWQVFVANFVCILIYSATMYYIYYYRDDRTKKMMIKVIIGITILMILSAILFAAFIAQQYYALRYGVEFANKKIPTLPEKERAIVATIAPSLTTFAFLPQFFINLKKKNFAGLSPWMPLLYMFNNTCWVIYYFMKPFYDVQLDQATMKNAWIAVAPAIAWQFIAIITYTSQFIAILNYRISVKKANLLQNQTLENNLQNQNKIS</sequence>
<reference evidence="6" key="1">
    <citation type="submission" date="2019-01" db="EMBL/GenBank/DDBJ databases">
        <authorList>
            <consortium name="Pathogen Informatics"/>
        </authorList>
    </citation>
    <scope>NUCLEOTIDE SEQUENCE [LARGE SCALE GENOMIC DNA]</scope>
    <source>
        <strain evidence="6">NCTC10113</strain>
    </source>
</reference>
<feature type="transmembrane region" description="Helical" evidence="5">
    <location>
        <begin position="59"/>
        <end position="82"/>
    </location>
</feature>
<evidence type="ECO:0000256" key="1">
    <source>
        <dbReference type="ARBA" id="ARBA00004141"/>
    </source>
</evidence>
<proteinExistence type="predicted"/>